<reference evidence="2 3" key="1">
    <citation type="journal article" date="2023" name="Life. Sci Alliance">
        <title>Evolutionary insights into 3D genome organization and epigenetic landscape of Vigna mungo.</title>
        <authorList>
            <person name="Junaid A."/>
            <person name="Singh B."/>
            <person name="Bhatia S."/>
        </authorList>
    </citation>
    <scope>NUCLEOTIDE SEQUENCE [LARGE SCALE GENOMIC DNA]</scope>
    <source>
        <strain evidence="2">Urdbean</strain>
    </source>
</reference>
<dbReference type="EMBL" id="CP144698">
    <property type="protein sequence ID" value="WVZ16963.1"/>
    <property type="molecule type" value="Genomic_DNA"/>
</dbReference>
<feature type="region of interest" description="Disordered" evidence="1">
    <location>
        <begin position="1"/>
        <end position="46"/>
    </location>
</feature>
<feature type="compositionally biased region" description="Low complexity" evidence="1">
    <location>
        <begin position="8"/>
        <end position="46"/>
    </location>
</feature>
<accession>A0AAQ3NWP1</accession>
<evidence type="ECO:0000256" key="1">
    <source>
        <dbReference type="SAM" id="MobiDB-lite"/>
    </source>
</evidence>
<protein>
    <submittedName>
        <fullName evidence="2">Uncharacterized protein</fullName>
    </submittedName>
</protein>
<name>A0AAQ3NWP1_VIGMU</name>
<dbReference type="AlphaFoldDB" id="A0AAQ3NWP1"/>
<sequence>MPSLWSFPASPTSSLPKPSLPSTPSIPTSSPKSPTWSPASSLPSSSKYSLPIKILIARCRLLETIQAFEELTSLPNMCGAIGTTHVHLCSTPNNNPNLNPYRYRYGYPSLLLQVISDHKKIF</sequence>
<dbReference type="Proteomes" id="UP001374535">
    <property type="component" value="Chromosome 3"/>
</dbReference>
<proteinExistence type="predicted"/>
<evidence type="ECO:0000313" key="3">
    <source>
        <dbReference type="Proteomes" id="UP001374535"/>
    </source>
</evidence>
<gene>
    <name evidence="2" type="ORF">V8G54_009945</name>
</gene>
<evidence type="ECO:0000313" key="2">
    <source>
        <dbReference type="EMBL" id="WVZ16963.1"/>
    </source>
</evidence>
<keyword evidence="3" id="KW-1185">Reference proteome</keyword>
<organism evidence="2 3">
    <name type="scientific">Vigna mungo</name>
    <name type="common">Black gram</name>
    <name type="synonym">Phaseolus mungo</name>
    <dbReference type="NCBI Taxonomy" id="3915"/>
    <lineage>
        <taxon>Eukaryota</taxon>
        <taxon>Viridiplantae</taxon>
        <taxon>Streptophyta</taxon>
        <taxon>Embryophyta</taxon>
        <taxon>Tracheophyta</taxon>
        <taxon>Spermatophyta</taxon>
        <taxon>Magnoliopsida</taxon>
        <taxon>eudicotyledons</taxon>
        <taxon>Gunneridae</taxon>
        <taxon>Pentapetalae</taxon>
        <taxon>rosids</taxon>
        <taxon>fabids</taxon>
        <taxon>Fabales</taxon>
        <taxon>Fabaceae</taxon>
        <taxon>Papilionoideae</taxon>
        <taxon>50 kb inversion clade</taxon>
        <taxon>NPAAA clade</taxon>
        <taxon>indigoferoid/millettioid clade</taxon>
        <taxon>Phaseoleae</taxon>
        <taxon>Vigna</taxon>
    </lineage>
</organism>